<keyword evidence="2" id="KW-1185">Reference proteome</keyword>
<dbReference type="Proteomes" id="UP000598775">
    <property type="component" value="Unassembled WGS sequence"/>
</dbReference>
<organism evidence="1 2">
    <name type="scientific">Subtercola lobariae</name>
    <dbReference type="NCBI Taxonomy" id="1588641"/>
    <lineage>
        <taxon>Bacteria</taxon>
        <taxon>Bacillati</taxon>
        <taxon>Actinomycetota</taxon>
        <taxon>Actinomycetes</taxon>
        <taxon>Micrococcales</taxon>
        <taxon>Microbacteriaceae</taxon>
        <taxon>Subtercola</taxon>
    </lineage>
</organism>
<dbReference type="InterPro" id="IPR006311">
    <property type="entry name" value="TAT_signal"/>
</dbReference>
<accession>A0A917AZH6</accession>
<protein>
    <submittedName>
        <fullName evidence="1">Uncharacterized protein</fullName>
    </submittedName>
</protein>
<proteinExistence type="predicted"/>
<comment type="caution">
    <text evidence="1">The sequence shown here is derived from an EMBL/GenBank/DDBJ whole genome shotgun (WGS) entry which is preliminary data.</text>
</comment>
<dbReference type="AlphaFoldDB" id="A0A917AZH6"/>
<reference evidence="1 2" key="1">
    <citation type="journal article" date="2014" name="Int. J. Syst. Evol. Microbiol.">
        <title>Complete genome sequence of Corynebacterium casei LMG S-19264T (=DSM 44701T), isolated from a smear-ripened cheese.</title>
        <authorList>
            <consortium name="US DOE Joint Genome Institute (JGI-PGF)"/>
            <person name="Walter F."/>
            <person name="Albersmeier A."/>
            <person name="Kalinowski J."/>
            <person name="Ruckert C."/>
        </authorList>
    </citation>
    <scope>NUCLEOTIDE SEQUENCE [LARGE SCALE GENOMIC DNA]</scope>
    <source>
        <strain evidence="1 2">CGMCC 1.12976</strain>
    </source>
</reference>
<evidence type="ECO:0000313" key="2">
    <source>
        <dbReference type="Proteomes" id="UP000598775"/>
    </source>
</evidence>
<dbReference type="EMBL" id="BMGP01000001">
    <property type="protein sequence ID" value="GGF12731.1"/>
    <property type="molecule type" value="Genomic_DNA"/>
</dbReference>
<dbReference type="RefSeq" id="WP_188672692.1">
    <property type="nucleotide sequence ID" value="NZ_BMGP01000001.1"/>
</dbReference>
<sequence length="186" mass="18972">MEDHSASNIDIETTEPTTKKGLTRRQVAVGAAWAAPVVALAVATPFAAASVVFDSPTAYVTGTLTATGTSATARSATYSGGSMTYNSAGVSGQDSGNLTLTVYNTKPTIWTTTISTAAYVSAGWTLVSANITTQTYVFAHTAVTNGAVVTMPSVVWNAPKGSTKPVLGIDLESDNDDVSALGLSLS</sequence>
<gene>
    <name evidence="1" type="ORF">GCM10011399_03320</name>
</gene>
<name>A0A917AZH6_9MICO</name>
<dbReference type="PROSITE" id="PS51318">
    <property type="entry name" value="TAT"/>
    <property type="match status" value="1"/>
</dbReference>
<evidence type="ECO:0000313" key="1">
    <source>
        <dbReference type="EMBL" id="GGF12731.1"/>
    </source>
</evidence>